<sequence>MVIGLNFKCALDSENTFEASHCIKQEWKTNRNSPGPNLYGWVARSSSGVGDLDASGSGIGYGGGGLSVATGGRSVGRY</sequence>
<evidence type="ECO:0000313" key="3">
    <source>
        <dbReference type="Proteomes" id="UP000222542"/>
    </source>
</evidence>
<gene>
    <name evidence="2" type="ORF">T459_23758</name>
</gene>
<dbReference type="AlphaFoldDB" id="A0A2G2YTB9"/>
<proteinExistence type="predicted"/>
<dbReference type="Proteomes" id="UP000222542">
    <property type="component" value="Unassembled WGS sequence"/>
</dbReference>
<protein>
    <recommendedName>
        <fullName evidence="1">XS domain-containing protein</fullName>
    </recommendedName>
</protein>
<organism evidence="2 3">
    <name type="scientific">Capsicum annuum</name>
    <name type="common">Capsicum pepper</name>
    <dbReference type="NCBI Taxonomy" id="4072"/>
    <lineage>
        <taxon>Eukaryota</taxon>
        <taxon>Viridiplantae</taxon>
        <taxon>Streptophyta</taxon>
        <taxon>Embryophyta</taxon>
        <taxon>Tracheophyta</taxon>
        <taxon>Spermatophyta</taxon>
        <taxon>Magnoliopsida</taxon>
        <taxon>eudicotyledons</taxon>
        <taxon>Gunneridae</taxon>
        <taxon>Pentapetalae</taxon>
        <taxon>asterids</taxon>
        <taxon>lamiids</taxon>
        <taxon>Solanales</taxon>
        <taxon>Solanaceae</taxon>
        <taxon>Solanoideae</taxon>
        <taxon>Capsiceae</taxon>
        <taxon>Capsicum</taxon>
    </lineage>
</organism>
<name>A0A2G2YTB9_CAPAN</name>
<dbReference type="InterPro" id="IPR038588">
    <property type="entry name" value="XS_domain_sf"/>
</dbReference>
<dbReference type="InterPro" id="IPR005380">
    <property type="entry name" value="XS_domain"/>
</dbReference>
<reference evidence="2 3" key="2">
    <citation type="journal article" date="2017" name="Genome Biol.">
        <title>New reference genome sequences of hot pepper reveal the massive evolution of plant disease-resistance genes by retroduplication.</title>
        <authorList>
            <person name="Kim S."/>
            <person name="Park J."/>
            <person name="Yeom S.I."/>
            <person name="Kim Y.M."/>
            <person name="Seo E."/>
            <person name="Kim K.T."/>
            <person name="Kim M.S."/>
            <person name="Lee J.M."/>
            <person name="Cheong K."/>
            <person name="Shin H.S."/>
            <person name="Kim S.B."/>
            <person name="Han K."/>
            <person name="Lee J."/>
            <person name="Park M."/>
            <person name="Lee H.A."/>
            <person name="Lee H.Y."/>
            <person name="Lee Y."/>
            <person name="Oh S."/>
            <person name="Lee J.H."/>
            <person name="Choi E."/>
            <person name="Choi E."/>
            <person name="Lee S.E."/>
            <person name="Jeon J."/>
            <person name="Kim H."/>
            <person name="Choi G."/>
            <person name="Song H."/>
            <person name="Lee J."/>
            <person name="Lee S.C."/>
            <person name="Kwon J.K."/>
            <person name="Lee H.Y."/>
            <person name="Koo N."/>
            <person name="Hong Y."/>
            <person name="Kim R.W."/>
            <person name="Kang W.H."/>
            <person name="Huh J.H."/>
            <person name="Kang B.C."/>
            <person name="Yang T.J."/>
            <person name="Lee Y.H."/>
            <person name="Bennetzen J.L."/>
            <person name="Choi D."/>
        </authorList>
    </citation>
    <scope>NUCLEOTIDE SEQUENCE [LARGE SCALE GENOMIC DNA]</scope>
    <source>
        <strain evidence="3">cv. CM334</strain>
    </source>
</reference>
<dbReference type="Gene3D" id="3.30.70.2890">
    <property type="entry name" value="XS domain"/>
    <property type="match status" value="1"/>
</dbReference>
<evidence type="ECO:0000313" key="2">
    <source>
        <dbReference type="EMBL" id="PHT72973.1"/>
    </source>
</evidence>
<comment type="caution">
    <text evidence="2">The sequence shown here is derived from an EMBL/GenBank/DDBJ whole genome shotgun (WGS) entry which is preliminary data.</text>
</comment>
<accession>A0A2G2YTB9</accession>
<feature type="domain" description="XS" evidence="1">
    <location>
        <begin position="7"/>
        <end position="45"/>
    </location>
</feature>
<dbReference type="GO" id="GO:0031047">
    <property type="term" value="P:regulatory ncRNA-mediated gene silencing"/>
    <property type="evidence" value="ECO:0007669"/>
    <property type="project" value="InterPro"/>
</dbReference>
<dbReference type="Gramene" id="PHT72973">
    <property type="protein sequence ID" value="PHT72973"/>
    <property type="gene ID" value="T459_23758"/>
</dbReference>
<reference evidence="2 3" key="1">
    <citation type="journal article" date="2014" name="Nat. Genet.">
        <title>Genome sequence of the hot pepper provides insights into the evolution of pungency in Capsicum species.</title>
        <authorList>
            <person name="Kim S."/>
            <person name="Park M."/>
            <person name="Yeom S.I."/>
            <person name="Kim Y.M."/>
            <person name="Lee J.M."/>
            <person name="Lee H.A."/>
            <person name="Seo E."/>
            <person name="Choi J."/>
            <person name="Cheong K."/>
            <person name="Kim K.T."/>
            <person name="Jung K."/>
            <person name="Lee G.W."/>
            <person name="Oh S.K."/>
            <person name="Bae C."/>
            <person name="Kim S.B."/>
            <person name="Lee H.Y."/>
            <person name="Kim S.Y."/>
            <person name="Kim M.S."/>
            <person name="Kang B.C."/>
            <person name="Jo Y.D."/>
            <person name="Yang H.B."/>
            <person name="Jeong H.J."/>
            <person name="Kang W.H."/>
            <person name="Kwon J.K."/>
            <person name="Shin C."/>
            <person name="Lim J.Y."/>
            <person name="Park J.H."/>
            <person name="Huh J.H."/>
            <person name="Kim J.S."/>
            <person name="Kim B.D."/>
            <person name="Cohen O."/>
            <person name="Paran I."/>
            <person name="Suh M.C."/>
            <person name="Lee S.B."/>
            <person name="Kim Y.K."/>
            <person name="Shin Y."/>
            <person name="Noh S.J."/>
            <person name="Park J."/>
            <person name="Seo Y.S."/>
            <person name="Kwon S.Y."/>
            <person name="Kim H.A."/>
            <person name="Park J.M."/>
            <person name="Kim H.J."/>
            <person name="Choi S.B."/>
            <person name="Bosland P.W."/>
            <person name="Reeves G."/>
            <person name="Jo S.H."/>
            <person name="Lee B.W."/>
            <person name="Cho H.T."/>
            <person name="Choi H.S."/>
            <person name="Lee M.S."/>
            <person name="Yu Y."/>
            <person name="Do Choi Y."/>
            <person name="Park B.S."/>
            <person name="van Deynze A."/>
            <person name="Ashrafi H."/>
            <person name="Hill T."/>
            <person name="Kim W.T."/>
            <person name="Pai H.S."/>
            <person name="Ahn H.K."/>
            <person name="Yeam I."/>
            <person name="Giovannoni J.J."/>
            <person name="Rose J.K."/>
            <person name="Sorensen I."/>
            <person name="Lee S.J."/>
            <person name="Kim R.W."/>
            <person name="Choi I.Y."/>
            <person name="Choi B.S."/>
            <person name="Lim J.S."/>
            <person name="Lee Y.H."/>
            <person name="Choi D."/>
        </authorList>
    </citation>
    <scope>NUCLEOTIDE SEQUENCE [LARGE SCALE GENOMIC DNA]</scope>
    <source>
        <strain evidence="3">cv. CM334</strain>
    </source>
</reference>
<dbReference type="EMBL" id="AYRZ02000009">
    <property type="protein sequence ID" value="PHT72973.1"/>
    <property type="molecule type" value="Genomic_DNA"/>
</dbReference>
<dbReference type="Pfam" id="PF03468">
    <property type="entry name" value="XS"/>
    <property type="match status" value="1"/>
</dbReference>
<keyword evidence="3" id="KW-1185">Reference proteome</keyword>
<evidence type="ECO:0000259" key="1">
    <source>
        <dbReference type="Pfam" id="PF03468"/>
    </source>
</evidence>